<proteinExistence type="predicted"/>
<feature type="domain" description="Phasin" evidence="1">
    <location>
        <begin position="42"/>
        <end position="136"/>
    </location>
</feature>
<gene>
    <name evidence="2" type="ORF">EV131_1115</name>
</gene>
<evidence type="ECO:0000259" key="1">
    <source>
        <dbReference type="Pfam" id="PF09361"/>
    </source>
</evidence>
<dbReference type="NCBIfam" id="TIGR01985">
    <property type="entry name" value="phasin_2"/>
    <property type="match status" value="1"/>
</dbReference>
<dbReference type="InterPro" id="IPR018968">
    <property type="entry name" value="Phasin"/>
</dbReference>
<name>A0AAX2QFU7_9HYPH</name>
<accession>A0AAX2QFU7</accession>
<protein>
    <submittedName>
        <fullName evidence="2">Phasin</fullName>
    </submittedName>
</protein>
<dbReference type="EMBL" id="SMBI01000011">
    <property type="protein sequence ID" value="TCU20902.1"/>
    <property type="molecule type" value="Genomic_DNA"/>
</dbReference>
<sequence>MATIKTDDVFSIASFDPSKFTESFREFAEKGAQQSKDAYAKLKTAGEEAGKTLEATVQTAQAGSVEIGLKAIDILRINSENSLSHFEALLGVKSPAEFFELQTSFIRKQAELTVEQAKSIQETTKQVAEKLAKPSKDAAEKAWLPSRLPDRSLPIGDKRLDLASSLFVY</sequence>
<comment type="caution">
    <text evidence="2">The sequence shown here is derived from an EMBL/GenBank/DDBJ whole genome shotgun (WGS) entry which is preliminary data.</text>
</comment>
<organism evidence="2 3">
    <name type="scientific">Rhizobium laguerreae</name>
    <dbReference type="NCBI Taxonomy" id="1076926"/>
    <lineage>
        <taxon>Bacteria</taxon>
        <taxon>Pseudomonadati</taxon>
        <taxon>Pseudomonadota</taxon>
        <taxon>Alphaproteobacteria</taxon>
        <taxon>Hyphomicrobiales</taxon>
        <taxon>Rhizobiaceae</taxon>
        <taxon>Rhizobium/Agrobacterium group</taxon>
        <taxon>Rhizobium</taxon>
    </lineage>
</organism>
<evidence type="ECO:0000313" key="2">
    <source>
        <dbReference type="EMBL" id="TCU20902.1"/>
    </source>
</evidence>
<dbReference type="Pfam" id="PF09361">
    <property type="entry name" value="Phasin_2"/>
    <property type="match status" value="1"/>
</dbReference>
<dbReference type="Proteomes" id="UP000295021">
    <property type="component" value="Unassembled WGS sequence"/>
</dbReference>
<dbReference type="InterPro" id="IPR010234">
    <property type="entry name" value="Phasin_subfam-2"/>
</dbReference>
<dbReference type="AlphaFoldDB" id="A0AAX2QFU7"/>
<evidence type="ECO:0000313" key="3">
    <source>
        <dbReference type="Proteomes" id="UP000295021"/>
    </source>
</evidence>
<reference evidence="2 3" key="1">
    <citation type="submission" date="2019-03" db="EMBL/GenBank/DDBJ databases">
        <title>Genomic Encyclopedia of Type Strains, Phase IV (KMG-V): Genome sequencing to study the core and pangenomes of soil and plant-associated prokaryotes.</title>
        <authorList>
            <person name="Whitman W."/>
        </authorList>
    </citation>
    <scope>NUCLEOTIDE SEQUENCE [LARGE SCALE GENOMIC DNA]</scope>
    <source>
        <strain evidence="2 3">FB403</strain>
    </source>
</reference>